<dbReference type="CDD" id="cd01038">
    <property type="entry name" value="Endonuclease_DUF559"/>
    <property type="match status" value="1"/>
</dbReference>
<evidence type="ECO:0000313" key="3">
    <source>
        <dbReference type="Proteomes" id="UP000078507"/>
    </source>
</evidence>
<reference evidence="2 3" key="1">
    <citation type="submission" date="2015-11" db="EMBL/GenBank/DDBJ databases">
        <title>Ensifer anhuiense sp. nov., an effective nitrogen fixation bacterium with Glycine soja.</title>
        <authorList>
            <person name="Yan H."/>
            <person name="Chen W."/>
        </authorList>
    </citation>
    <scope>NUCLEOTIDE SEQUENCE [LARGE SCALE GENOMIC DNA]</scope>
    <source>
        <strain evidence="2 3">LMG 7837</strain>
    </source>
</reference>
<comment type="caution">
    <text evidence="2">The sequence shown here is derived from an EMBL/GenBank/DDBJ whole genome shotgun (WGS) entry which is preliminary data.</text>
</comment>
<keyword evidence="3" id="KW-1185">Reference proteome</keyword>
<dbReference type="InterPro" id="IPR047216">
    <property type="entry name" value="Endonuclease_DUF559_bact"/>
</dbReference>
<dbReference type="Pfam" id="PF04480">
    <property type="entry name" value="DUF559"/>
    <property type="match status" value="1"/>
</dbReference>
<protein>
    <recommendedName>
        <fullName evidence="1">DUF559 domain-containing protein</fullName>
    </recommendedName>
</protein>
<evidence type="ECO:0000259" key="1">
    <source>
        <dbReference type="Pfam" id="PF04480"/>
    </source>
</evidence>
<gene>
    <name evidence="2" type="ORF">ATB98_14410</name>
</gene>
<accession>A0A178YGI2</accession>
<dbReference type="OrthoDB" id="9798754at2"/>
<dbReference type="PANTHER" id="PTHR38590:SF1">
    <property type="entry name" value="BLL0828 PROTEIN"/>
    <property type="match status" value="1"/>
</dbReference>
<dbReference type="Proteomes" id="UP000078507">
    <property type="component" value="Unassembled WGS sequence"/>
</dbReference>
<dbReference type="Gene3D" id="3.40.960.10">
    <property type="entry name" value="VSR Endonuclease"/>
    <property type="match status" value="1"/>
</dbReference>
<dbReference type="STRING" id="36856.ATB98_14410"/>
<dbReference type="RefSeq" id="WP_066872562.1">
    <property type="nucleotide sequence ID" value="NZ_LNQB01000068.1"/>
</dbReference>
<dbReference type="SUPFAM" id="SSF52980">
    <property type="entry name" value="Restriction endonuclease-like"/>
    <property type="match status" value="1"/>
</dbReference>
<dbReference type="EMBL" id="LNQB01000068">
    <property type="protein sequence ID" value="OAP46557.1"/>
    <property type="molecule type" value="Genomic_DNA"/>
</dbReference>
<sequence length="135" mass="15665">MRGANERRTQRARDLRQGDNDAESILWSELRDRRLNGFKFVRQFPIGAYFADFACRDARLVVEVDGSQHAVSSRDVARDKYMLLNGWSVARFWNTHIFRDRAGVLETIVAILEKRLVREVRTTDLTFIPAGGRHD</sequence>
<proteinExistence type="predicted"/>
<dbReference type="AlphaFoldDB" id="A0A178YGI2"/>
<dbReference type="PANTHER" id="PTHR38590">
    <property type="entry name" value="BLL0828 PROTEIN"/>
    <property type="match status" value="1"/>
</dbReference>
<organism evidence="2 3">
    <name type="scientific">Sinorhizobium saheli</name>
    <dbReference type="NCBI Taxonomy" id="36856"/>
    <lineage>
        <taxon>Bacteria</taxon>
        <taxon>Pseudomonadati</taxon>
        <taxon>Pseudomonadota</taxon>
        <taxon>Alphaproteobacteria</taxon>
        <taxon>Hyphomicrobiales</taxon>
        <taxon>Rhizobiaceae</taxon>
        <taxon>Sinorhizobium/Ensifer group</taxon>
        <taxon>Sinorhizobium</taxon>
    </lineage>
</organism>
<dbReference type="InterPro" id="IPR011335">
    <property type="entry name" value="Restrct_endonuc-II-like"/>
</dbReference>
<feature type="domain" description="DUF559" evidence="1">
    <location>
        <begin position="7"/>
        <end position="112"/>
    </location>
</feature>
<dbReference type="InterPro" id="IPR007569">
    <property type="entry name" value="DUF559"/>
</dbReference>
<evidence type="ECO:0000313" key="2">
    <source>
        <dbReference type="EMBL" id="OAP46557.1"/>
    </source>
</evidence>
<name>A0A178YGI2_SINSA</name>